<evidence type="ECO:0000313" key="9">
    <source>
        <dbReference type="Proteomes" id="UP000092993"/>
    </source>
</evidence>
<dbReference type="SMART" id="SM00547">
    <property type="entry name" value="ZnF_RBZ"/>
    <property type="match status" value="1"/>
</dbReference>
<dbReference type="Gene3D" id="4.10.1060.10">
    <property type="entry name" value="Zinc finger, RanBP2-type"/>
    <property type="match status" value="1"/>
</dbReference>
<feature type="region of interest" description="Disordered" evidence="5">
    <location>
        <begin position="164"/>
        <end position="247"/>
    </location>
</feature>
<dbReference type="Pfam" id="PF08325">
    <property type="entry name" value="WLM"/>
    <property type="match status" value="1"/>
</dbReference>
<keyword evidence="8" id="KW-0378">Hydrolase</keyword>
<feature type="region of interest" description="Disordered" evidence="5">
    <location>
        <begin position="362"/>
        <end position="447"/>
    </location>
</feature>
<dbReference type="Gene3D" id="3.30.2010.10">
    <property type="entry name" value="Metalloproteases ('zincins'), catalytic domain"/>
    <property type="match status" value="1"/>
</dbReference>
<evidence type="ECO:0000256" key="2">
    <source>
        <dbReference type="ARBA" id="ARBA00022771"/>
    </source>
</evidence>
<dbReference type="PROSITE" id="PS51397">
    <property type="entry name" value="WLM"/>
    <property type="match status" value="1"/>
</dbReference>
<accession>A0A1C7M7S1</accession>
<proteinExistence type="predicted"/>
<dbReference type="InterPro" id="IPR036443">
    <property type="entry name" value="Znf_RanBP2_sf"/>
</dbReference>
<dbReference type="Pfam" id="PF00641">
    <property type="entry name" value="Zn_ribbon_RanBP"/>
    <property type="match status" value="1"/>
</dbReference>
<evidence type="ECO:0000256" key="3">
    <source>
        <dbReference type="ARBA" id="ARBA00022833"/>
    </source>
</evidence>
<dbReference type="GO" id="GO:0006508">
    <property type="term" value="P:proteolysis"/>
    <property type="evidence" value="ECO:0007669"/>
    <property type="project" value="UniProtKB-KW"/>
</dbReference>
<reference evidence="8 9" key="1">
    <citation type="submission" date="2016-03" db="EMBL/GenBank/DDBJ databases">
        <title>Whole genome sequencing of Grifola frondosa 9006-11.</title>
        <authorList>
            <person name="Min B."/>
            <person name="Park H."/>
            <person name="Kim J.-G."/>
            <person name="Cho H."/>
            <person name="Oh Y.-L."/>
            <person name="Kong W.-S."/>
            <person name="Choi I.-G."/>
        </authorList>
    </citation>
    <scope>NUCLEOTIDE SEQUENCE [LARGE SCALE GENOMIC DNA]</scope>
    <source>
        <strain evidence="8 9">9006-11</strain>
    </source>
</reference>
<keyword evidence="2 4" id="KW-0863">Zinc-finger</keyword>
<dbReference type="GO" id="GO:0008237">
    <property type="term" value="F:metallopeptidase activity"/>
    <property type="evidence" value="ECO:0007669"/>
    <property type="project" value="UniProtKB-KW"/>
</dbReference>
<keyword evidence="8" id="KW-0482">Metalloprotease</keyword>
<evidence type="ECO:0000256" key="1">
    <source>
        <dbReference type="ARBA" id="ARBA00022723"/>
    </source>
</evidence>
<keyword evidence="1" id="KW-0479">Metal-binding</keyword>
<keyword evidence="9" id="KW-1185">Reference proteome</keyword>
<dbReference type="PANTHER" id="PTHR46622">
    <property type="entry name" value="DNA-DEPENDENT METALLOPROTEASE WSS1"/>
    <property type="match status" value="1"/>
</dbReference>
<dbReference type="PANTHER" id="PTHR46622:SF1">
    <property type="entry name" value="DNA-DEPENDENT METALLOPROTEASE WSS1"/>
    <property type="match status" value="1"/>
</dbReference>
<dbReference type="PROSITE" id="PS50199">
    <property type="entry name" value="ZF_RANBP2_2"/>
    <property type="match status" value="1"/>
</dbReference>
<feature type="domain" description="RanBP2-type" evidence="6">
    <location>
        <begin position="459"/>
        <end position="488"/>
    </location>
</feature>
<dbReference type="PROSITE" id="PS01358">
    <property type="entry name" value="ZF_RANBP2_1"/>
    <property type="match status" value="1"/>
</dbReference>
<dbReference type="GO" id="GO:0006281">
    <property type="term" value="P:DNA repair"/>
    <property type="evidence" value="ECO:0007669"/>
    <property type="project" value="TreeGrafter"/>
</dbReference>
<evidence type="ECO:0000256" key="5">
    <source>
        <dbReference type="SAM" id="MobiDB-lite"/>
    </source>
</evidence>
<evidence type="ECO:0000256" key="4">
    <source>
        <dbReference type="PROSITE-ProRule" id="PRU00322"/>
    </source>
</evidence>
<feature type="region of interest" description="Disordered" evidence="5">
    <location>
        <begin position="263"/>
        <end position="290"/>
    </location>
</feature>
<dbReference type="OMA" id="VHVRINE"/>
<evidence type="ECO:0000313" key="8">
    <source>
        <dbReference type="EMBL" id="OBZ72449.1"/>
    </source>
</evidence>
<dbReference type="SUPFAM" id="SSF90209">
    <property type="entry name" value="Ran binding protein zinc finger-like"/>
    <property type="match status" value="1"/>
</dbReference>
<organism evidence="8 9">
    <name type="scientific">Grifola frondosa</name>
    <name type="common">Maitake</name>
    <name type="synonym">Polyporus frondosus</name>
    <dbReference type="NCBI Taxonomy" id="5627"/>
    <lineage>
        <taxon>Eukaryota</taxon>
        <taxon>Fungi</taxon>
        <taxon>Dikarya</taxon>
        <taxon>Basidiomycota</taxon>
        <taxon>Agaricomycotina</taxon>
        <taxon>Agaricomycetes</taxon>
        <taxon>Polyporales</taxon>
        <taxon>Grifolaceae</taxon>
        <taxon>Grifola</taxon>
    </lineage>
</organism>
<keyword evidence="3" id="KW-0862">Zinc</keyword>
<dbReference type="GO" id="GO:0005634">
    <property type="term" value="C:nucleus"/>
    <property type="evidence" value="ECO:0007669"/>
    <property type="project" value="TreeGrafter"/>
</dbReference>
<dbReference type="AlphaFoldDB" id="A0A1C7M7S1"/>
<dbReference type="GO" id="GO:0008270">
    <property type="term" value="F:zinc ion binding"/>
    <property type="evidence" value="ECO:0007669"/>
    <property type="project" value="UniProtKB-KW"/>
</dbReference>
<evidence type="ECO:0000259" key="6">
    <source>
        <dbReference type="PROSITE" id="PS50199"/>
    </source>
</evidence>
<dbReference type="InterPro" id="IPR053000">
    <property type="entry name" value="WSS1-like_metalloprotease"/>
</dbReference>
<evidence type="ECO:0000259" key="7">
    <source>
        <dbReference type="PROSITE" id="PS51397"/>
    </source>
</evidence>
<feature type="compositionally biased region" description="Acidic residues" evidence="5">
    <location>
        <begin position="273"/>
        <end position="287"/>
    </location>
</feature>
<gene>
    <name evidence="8" type="primary">SPAC521.02</name>
    <name evidence="8" type="ORF">A0H81_07588</name>
</gene>
<dbReference type="EMBL" id="LUGG01000009">
    <property type="protein sequence ID" value="OBZ72449.1"/>
    <property type="molecule type" value="Genomic_DNA"/>
</dbReference>
<sequence>MVHVRLNERETNPNPHINFITALPADDLATQEGARQLLRALAAQVRPVMKANGFAVNSFEEYEHNKVFAGRNWNNGETVELVLRGVSGAFLPISWLMSTLCHELAHIKHMNHGPAFQTLWAKLRSDVRALQSKGYYGDGYWSSGTRLADSARVGSQSLDADDLPEYMCGGAQTRARPTSMRRRRARQSTGPSNHTGAQTAKKRKAGSRVTAQGTFKGSGHALNEDISDEEQKKVGTGFRKKAGSKRAREERALAIERRLQALQGKANALGPQDDSEDADEFEGVSETDQDRRRVMLEGTTAADLEGLKVSGTDYSSDFIFPHAGPSSSSAAVGVIEISSDEECPRPDSCDVQLLPRAGPSTAVVPMRASDSDRVSKGSGKQTGLSDWLRSNGASPKSTGKRKLPYGAMVQDEMRSRKQESLGMAGDGRRLGGEARPLAMPPRNNPSPFGHVRELISGTGDGGWTCLVCTLSNEPEHLACSACSTPRGESSWLGNEA</sequence>
<comment type="caution">
    <text evidence="8">The sequence shown here is derived from an EMBL/GenBank/DDBJ whole genome shotgun (WGS) entry which is preliminary data.</text>
</comment>
<feature type="compositionally biased region" description="Polar residues" evidence="5">
    <location>
        <begin position="189"/>
        <end position="198"/>
    </location>
</feature>
<name>A0A1C7M7S1_GRIFR</name>
<dbReference type="STRING" id="5627.A0A1C7M7S1"/>
<dbReference type="InterPro" id="IPR013536">
    <property type="entry name" value="WLM_dom"/>
</dbReference>
<keyword evidence="8" id="KW-0645">Protease</keyword>
<feature type="domain" description="WLM" evidence="7">
    <location>
        <begin position="8"/>
        <end position="260"/>
    </location>
</feature>
<protein>
    <submittedName>
        <fullName evidence="8">DNA-dependent metalloprotease WSS1</fullName>
    </submittedName>
</protein>
<dbReference type="InterPro" id="IPR001876">
    <property type="entry name" value="Znf_RanBP2"/>
</dbReference>
<dbReference type="OrthoDB" id="447842at2759"/>
<dbReference type="Proteomes" id="UP000092993">
    <property type="component" value="Unassembled WGS sequence"/>
</dbReference>